<dbReference type="RefSeq" id="WP_013807038.1">
    <property type="nucleotide sequence ID" value="NC_015564.1"/>
</dbReference>
<dbReference type="HOGENOM" id="CLU_023205_5_1_11"/>
<accession>F6ER02</accession>
<name>F6ER02_HOYSD</name>
<dbReference type="OrthoDB" id="9768851at2"/>
<dbReference type="STRING" id="443218.AS9A_2240"/>
<dbReference type="PANTHER" id="PTHR42686">
    <property type="entry name" value="GH17980P-RELATED"/>
    <property type="match status" value="1"/>
</dbReference>
<feature type="domain" description="NADP-dependent oxidoreductase" evidence="1">
    <location>
        <begin position="27"/>
        <end position="302"/>
    </location>
</feature>
<reference evidence="2 3" key="1">
    <citation type="journal article" date="2011" name="J. Bacteriol.">
        <title>Complete genome sequence of Amycolicicoccus subflavus DQS3-9A1T, an actinomycete isolated from crude oil-polluted soil.</title>
        <authorList>
            <person name="Cai M."/>
            <person name="Chen W.M."/>
            <person name="Nie Y."/>
            <person name="Chi C.Q."/>
            <person name="Wang Y.N."/>
            <person name="Tang Y.Q."/>
            <person name="Li G.Y."/>
            <person name="Wu X.L."/>
        </authorList>
    </citation>
    <scope>NUCLEOTIDE SEQUENCE [LARGE SCALE GENOMIC DNA]</scope>
    <source>
        <strain evidence="3">DSM 45089 / DQS3-9A1</strain>
    </source>
</reference>
<dbReference type="InterPro" id="IPR020471">
    <property type="entry name" value="AKR"/>
</dbReference>
<evidence type="ECO:0000313" key="3">
    <source>
        <dbReference type="Proteomes" id="UP000009235"/>
    </source>
</evidence>
<dbReference type="InterPro" id="IPR023210">
    <property type="entry name" value="NADP_OxRdtase_dom"/>
</dbReference>
<dbReference type="AlphaFoldDB" id="F6ER02"/>
<dbReference type="CDD" id="cd19090">
    <property type="entry name" value="AKR_AKR15A-like"/>
    <property type="match status" value="1"/>
</dbReference>
<keyword evidence="3" id="KW-1185">Reference proteome</keyword>
<dbReference type="InterPro" id="IPR036812">
    <property type="entry name" value="NAD(P)_OxRdtase_dom_sf"/>
</dbReference>
<organism evidence="2 3">
    <name type="scientific">Hoyosella subflava (strain DSM 45089 / JCM 17490 / NBRC 109087 / DQS3-9A1)</name>
    <name type="common">Amycolicicoccus subflavus</name>
    <dbReference type="NCBI Taxonomy" id="443218"/>
    <lineage>
        <taxon>Bacteria</taxon>
        <taxon>Bacillati</taxon>
        <taxon>Actinomycetota</taxon>
        <taxon>Actinomycetes</taxon>
        <taxon>Mycobacteriales</taxon>
        <taxon>Hoyosellaceae</taxon>
        <taxon>Hoyosella</taxon>
    </lineage>
</organism>
<dbReference type="SUPFAM" id="SSF51430">
    <property type="entry name" value="NAD(P)-linked oxidoreductase"/>
    <property type="match status" value="1"/>
</dbReference>
<evidence type="ECO:0000313" key="2">
    <source>
        <dbReference type="EMBL" id="AEF40689.1"/>
    </source>
</evidence>
<dbReference type="eggNOG" id="COG0667">
    <property type="taxonomic scope" value="Bacteria"/>
</dbReference>
<dbReference type="KEGG" id="asd:AS9A_2240"/>
<dbReference type="PANTHER" id="PTHR42686:SF1">
    <property type="entry name" value="GH17980P-RELATED"/>
    <property type="match status" value="1"/>
</dbReference>
<dbReference type="Gene3D" id="3.20.20.100">
    <property type="entry name" value="NADP-dependent oxidoreductase domain"/>
    <property type="match status" value="1"/>
</dbReference>
<dbReference type="GO" id="GO:0005829">
    <property type="term" value="C:cytosol"/>
    <property type="evidence" value="ECO:0007669"/>
    <property type="project" value="TreeGrafter"/>
</dbReference>
<sequence length="317" mass="34156">MQKRPLGSTGLSVTPICEGTSPLGNFPAQYGYEVGETQAVDTILRILEGPLNFIDTSNNYFDAERRIGIALGKRGGLPQDFVLATKVDPEPGSTDLSGARARASVEESLNRLGLDHLQLVFIHDPELHDFDAATGPGGVVEAMVAMQQEGLIDHIGVAGGPIDLMLRYVDLGVFQAVISHNRYTLVDQSARPLIDATENRDMAFINGAPYGGGMLVKGPDQHPNYCYSPASEATKDRVRRMQDACRQFGLPLAAAALQFSLRESAIASTIVGMSTPKRLDQTLALADTQIPAELWSALDELARVGRSGIEEYSSQTL</sequence>
<proteinExistence type="predicted"/>
<dbReference type="Proteomes" id="UP000009235">
    <property type="component" value="Chromosome"/>
</dbReference>
<dbReference type="Pfam" id="PF00248">
    <property type="entry name" value="Aldo_ket_red"/>
    <property type="match status" value="1"/>
</dbReference>
<dbReference type="GO" id="GO:0016491">
    <property type="term" value="F:oxidoreductase activity"/>
    <property type="evidence" value="ECO:0007669"/>
    <property type="project" value="InterPro"/>
</dbReference>
<dbReference type="EMBL" id="CP002786">
    <property type="protein sequence ID" value="AEF40689.1"/>
    <property type="molecule type" value="Genomic_DNA"/>
</dbReference>
<evidence type="ECO:0000259" key="1">
    <source>
        <dbReference type="Pfam" id="PF00248"/>
    </source>
</evidence>
<protein>
    <submittedName>
        <fullName evidence="2">Oxidoreductase, aldo/keto reductase family</fullName>
    </submittedName>
</protein>
<gene>
    <name evidence="2" type="ordered locus">AS9A_2240</name>
</gene>